<dbReference type="SUPFAM" id="SSF50447">
    <property type="entry name" value="Translation proteins"/>
    <property type="match status" value="1"/>
</dbReference>
<dbReference type="OrthoDB" id="1611972at2759"/>
<accession>A0A7R8D9L9</accession>
<protein>
    <submittedName>
        <fullName evidence="4">RP-L3e</fullName>
    </submittedName>
</protein>
<dbReference type="PANTHER" id="PTHR11363:SF5">
    <property type="entry name" value="LARGE RIBOSOMAL SUBUNIT PROTEIN UL3"/>
    <property type="match status" value="1"/>
</dbReference>
<reference evidence="4" key="1">
    <citation type="submission" date="2021-02" db="EMBL/GenBank/DDBJ databases">
        <authorList>
            <person name="Bekaert M."/>
        </authorList>
    </citation>
    <scope>NUCLEOTIDE SEQUENCE</scope>
    <source>
        <strain evidence="4">IoA-00</strain>
    </source>
</reference>
<keyword evidence="5" id="KW-1185">Reference proteome</keyword>
<name>A0A7R8D9L9_LEPSM</name>
<dbReference type="Proteomes" id="UP000675881">
    <property type="component" value="Chromosome 9"/>
</dbReference>
<sequence length="123" mass="13824">MKKLPRRSIVAWHPSIIQFTVARAGQKGYHHSTEIKIYIIPRGFHTKNGKIVKNNAFTEYDIVSLTMMKKALESIKLKFMDTSSKFGHGRFQTHADKMAFMVPLKKDKERAAASSAATAAESA</sequence>
<proteinExistence type="inferred from homology"/>
<dbReference type="Gene3D" id="2.40.30.10">
    <property type="entry name" value="Translation factors"/>
    <property type="match status" value="2"/>
</dbReference>
<dbReference type="GO" id="GO:0006412">
    <property type="term" value="P:translation"/>
    <property type="evidence" value="ECO:0007669"/>
    <property type="project" value="InterPro"/>
</dbReference>
<evidence type="ECO:0000256" key="1">
    <source>
        <dbReference type="ARBA" id="ARBA00006540"/>
    </source>
</evidence>
<keyword evidence="3" id="KW-0687">Ribonucleoprotein</keyword>
<dbReference type="EMBL" id="HG994588">
    <property type="protein sequence ID" value="CAF3046066.1"/>
    <property type="molecule type" value="Genomic_DNA"/>
</dbReference>
<dbReference type="AlphaFoldDB" id="A0A7R8D9L9"/>
<evidence type="ECO:0000256" key="3">
    <source>
        <dbReference type="ARBA" id="ARBA00023274"/>
    </source>
</evidence>
<dbReference type="InterPro" id="IPR045077">
    <property type="entry name" value="L3_arc_euk"/>
</dbReference>
<dbReference type="GO" id="GO:0022625">
    <property type="term" value="C:cytosolic large ribosomal subunit"/>
    <property type="evidence" value="ECO:0007669"/>
    <property type="project" value="TreeGrafter"/>
</dbReference>
<evidence type="ECO:0000313" key="5">
    <source>
        <dbReference type="Proteomes" id="UP000675881"/>
    </source>
</evidence>
<dbReference type="GO" id="GO:0003723">
    <property type="term" value="F:RNA binding"/>
    <property type="evidence" value="ECO:0007669"/>
    <property type="project" value="TreeGrafter"/>
</dbReference>
<dbReference type="GO" id="GO:0003735">
    <property type="term" value="F:structural constituent of ribosome"/>
    <property type="evidence" value="ECO:0007669"/>
    <property type="project" value="InterPro"/>
</dbReference>
<evidence type="ECO:0000256" key="2">
    <source>
        <dbReference type="ARBA" id="ARBA00022980"/>
    </source>
</evidence>
<gene>
    <name evidence="4" type="ORF">LSAA_14575</name>
</gene>
<organism evidence="4 5">
    <name type="scientific">Lepeophtheirus salmonis</name>
    <name type="common">Salmon louse</name>
    <name type="synonym">Caligus salmonis</name>
    <dbReference type="NCBI Taxonomy" id="72036"/>
    <lineage>
        <taxon>Eukaryota</taxon>
        <taxon>Metazoa</taxon>
        <taxon>Ecdysozoa</taxon>
        <taxon>Arthropoda</taxon>
        <taxon>Crustacea</taxon>
        <taxon>Multicrustacea</taxon>
        <taxon>Hexanauplia</taxon>
        <taxon>Copepoda</taxon>
        <taxon>Siphonostomatoida</taxon>
        <taxon>Caligidae</taxon>
        <taxon>Lepeophtheirus</taxon>
    </lineage>
</organism>
<dbReference type="InterPro" id="IPR009000">
    <property type="entry name" value="Transl_B-barrel_sf"/>
</dbReference>
<dbReference type="InterPro" id="IPR000597">
    <property type="entry name" value="Ribosomal_uL3"/>
</dbReference>
<dbReference type="Pfam" id="PF00297">
    <property type="entry name" value="Ribosomal_L3"/>
    <property type="match status" value="1"/>
</dbReference>
<keyword evidence="2" id="KW-0689">Ribosomal protein</keyword>
<dbReference type="PANTHER" id="PTHR11363">
    <property type="entry name" value="60S RIBOSOMAL PROTEIN L3-RELATED"/>
    <property type="match status" value="1"/>
</dbReference>
<comment type="similarity">
    <text evidence="1">Belongs to the universal ribosomal protein uL3 family.</text>
</comment>
<evidence type="ECO:0000313" key="4">
    <source>
        <dbReference type="EMBL" id="CAF3046066.1"/>
    </source>
</evidence>